<name>A0AAD2FYY4_9STRA</name>
<dbReference type="Proteomes" id="UP001295423">
    <property type="component" value="Unassembled WGS sequence"/>
</dbReference>
<accession>A0AAD2FYY4</accession>
<comment type="caution">
    <text evidence="2">The sequence shown here is derived from an EMBL/GenBank/DDBJ whole genome shotgun (WGS) entry which is preliminary data.</text>
</comment>
<organism evidence="2 3">
    <name type="scientific">Cylindrotheca closterium</name>
    <dbReference type="NCBI Taxonomy" id="2856"/>
    <lineage>
        <taxon>Eukaryota</taxon>
        <taxon>Sar</taxon>
        <taxon>Stramenopiles</taxon>
        <taxon>Ochrophyta</taxon>
        <taxon>Bacillariophyta</taxon>
        <taxon>Bacillariophyceae</taxon>
        <taxon>Bacillariophycidae</taxon>
        <taxon>Bacillariales</taxon>
        <taxon>Bacillariaceae</taxon>
        <taxon>Cylindrotheca</taxon>
    </lineage>
</organism>
<keyword evidence="3" id="KW-1185">Reference proteome</keyword>
<feature type="compositionally biased region" description="Polar residues" evidence="1">
    <location>
        <begin position="1"/>
        <end position="14"/>
    </location>
</feature>
<reference evidence="2" key="1">
    <citation type="submission" date="2023-08" db="EMBL/GenBank/DDBJ databases">
        <authorList>
            <person name="Audoor S."/>
            <person name="Bilcke G."/>
        </authorList>
    </citation>
    <scope>NUCLEOTIDE SEQUENCE</scope>
</reference>
<protein>
    <submittedName>
        <fullName evidence="2">Uncharacterized protein</fullName>
    </submittedName>
</protein>
<sequence>MITTMVQTEDNIQSNKRRRVGEEPDLHRFSNQAEQEKEPPKCYVSLLVLKMEECLGELGVKDLEMSELERMSIMIYESMSISSRDYHSVQHVFDISKDMTKPILILSALFHDCVYFQVDKSLTPAQEELLQGTYTTDSRGNLEFKASSEECNDELLKMVEYLFSLRPGKKIEKGLNEFLSALIAVRCLKKFLPMDQLAEIACCIEATIPFRSDNPETKLQPMEHLFSRLVEANKKFNLEMKEDQMEEAIHKAVNVALSDVSNFAATDVYDFLDGTWSLLPEQNENLRMQYCITVMDMQKALNGMYGFFHFYLKPENVFDEFRGRPSQKELDWKLELCRRNVCIAKKYVGAKLYAMSVVAAFACLTGGDGPLSLFLGDLKSNKSMLQHTSFDDFLPESTLDHLKKCDKVVYHILKEGRKTETLFDTKQSPISAYLYAILGDERLNEILTTVELFPMEKENARLILKALPIEALEALSTALKSIALSRTKKFETLMEQLREEMKRQD</sequence>
<proteinExistence type="predicted"/>
<dbReference type="AlphaFoldDB" id="A0AAD2FYY4"/>
<evidence type="ECO:0000313" key="2">
    <source>
        <dbReference type="EMBL" id="CAJ1957154.1"/>
    </source>
</evidence>
<gene>
    <name evidence="2" type="ORF">CYCCA115_LOCUS16573</name>
</gene>
<dbReference type="EMBL" id="CAKOGP040001936">
    <property type="protein sequence ID" value="CAJ1957154.1"/>
    <property type="molecule type" value="Genomic_DNA"/>
</dbReference>
<feature type="region of interest" description="Disordered" evidence="1">
    <location>
        <begin position="1"/>
        <end position="34"/>
    </location>
</feature>
<evidence type="ECO:0000313" key="3">
    <source>
        <dbReference type="Proteomes" id="UP001295423"/>
    </source>
</evidence>
<evidence type="ECO:0000256" key="1">
    <source>
        <dbReference type="SAM" id="MobiDB-lite"/>
    </source>
</evidence>
<feature type="compositionally biased region" description="Basic and acidic residues" evidence="1">
    <location>
        <begin position="20"/>
        <end position="34"/>
    </location>
</feature>